<name>A0A540VFN1_9CHLR</name>
<evidence type="ECO:0000313" key="2">
    <source>
        <dbReference type="EMBL" id="TQE95527.1"/>
    </source>
</evidence>
<gene>
    <name evidence="2" type="ORF">FKZ61_11845</name>
</gene>
<dbReference type="InParanoid" id="A0A540VFN1"/>
<dbReference type="PANTHER" id="PTHR35811:SF1">
    <property type="entry name" value="HTH OST-TYPE DOMAIN-CONTAINING PROTEIN"/>
    <property type="match status" value="1"/>
</dbReference>
<dbReference type="Proteomes" id="UP000317371">
    <property type="component" value="Unassembled WGS sequence"/>
</dbReference>
<evidence type="ECO:0000259" key="1">
    <source>
        <dbReference type="Pfam" id="PF01936"/>
    </source>
</evidence>
<dbReference type="EMBL" id="VIGC01000013">
    <property type="protein sequence ID" value="TQE95527.1"/>
    <property type="molecule type" value="Genomic_DNA"/>
</dbReference>
<feature type="domain" description="NYN" evidence="1">
    <location>
        <begin position="21"/>
        <end position="163"/>
    </location>
</feature>
<dbReference type="AlphaFoldDB" id="A0A540VFN1"/>
<dbReference type="OrthoDB" id="2379772at2"/>
<accession>A0A540VFN1</accession>
<dbReference type="PANTHER" id="PTHR35811">
    <property type="entry name" value="SLR1870 PROTEIN"/>
    <property type="match status" value="1"/>
</dbReference>
<reference evidence="2 3" key="1">
    <citation type="submission" date="2019-06" db="EMBL/GenBank/DDBJ databases">
        <title>Genome sequence of Litorilinea aerophila BAA-2444.</title>
        <authorList>
            <person name="Maclea K.S."/>
            <person name="Maurais E.G."/>
            <person name="Iannazzi L.C."/>
        </authorList>
    </citation>
    <scope>NUCLEOTIDE SEQUENCE [LARGE SCALE GENOMIC DNA]</scope>
    <source>
        <strain evidence="2 3">ATCC BAA-2444</strain>
    </source>
</reference>
<dbReference type="InterPro" id="IPR021139">
    <property type="entry name" value="NYN"/>
</dbReference>
<sequence length="686" mass="78596">MPYPNKRESEWFEETLMSNQIAVFIDFENVALWAEQEFLDFELTPLMEYLQSRGPVVIKRVYGDWSRFSHYREELMNNSVDLVQIYSVRAGKNRADIRMALDAMETAITRPQIQTFVIVSGDSDFGPLVAKLREYSRYTLGIGPKDVTHPLLVKACDEFVYLESVLGEMHDHELHSPSSADNENARSLLDKALRVHAQRGELPVLAAKLKQTMLLMDSAFNEANFGYSQFKSWLEHNQDLISLYTKDMQLYVAPRDYVVSNDQGLRPWESGPSGNGQHAGINPVIRAAQAQSANNKPSLRLQYKQIFNRLKMTSVDFATRRDVLRDIYRELSERPNERTTDELLEELCMRYEAQGLIRSKTTLRQIWQMGFRQRAFDYGDQVASVHVPVRLADGIDSEADFVKRAESGFVFAVINAGLEIDKHELAAILLNDRDQVDYIQSLLDDLQERGLIVYKDKRYTLPGHSAIPFADEPALQLLRYDIEHVQLPDNLPRTQEKARSLAKTAMLQRSQDFAASARSYLFACRLQWDAVEANEPGASVEDLRWYMASYASVKAGELSQIHRDYANSRPYYLAFFYLVQEDDPLWSRMRGLINPMLSYYWVNAWRELGLTAANPSLSTTTPAEIAVSAATHENQELCKLWFTMTQNLAEVNPGLLRRVANQIRLNRSDSPVHMQVADAIEQMLMV</sequence>
<keyword evidence="3" id="KW-1185">Reference proteome</keyword>
<comment type="caution">
    <text evidence="2">The sequence shown here is derived from an EMBL/GenBank/DDBJ whole genome shotgun (WGS) entry which is preliminary data.</text>
</comment>
<dbReference type="CDD" id="cd11297">
    <property type="entry name" value="PIN_LabA-like_N_1"/>
    <property type="match status" value="1"/>
</dbReference>
<protein>
    <submittedName>
        <fullName evidence="2">NYN domain-containing protein</fullName>
    </submittedName>
</protein>
<organism evidence="2 3">
    <name type="scientific">Litorilinea aerophila</name>
    <dbReference type="NCBI Taxonomy" id="1204385"/>
    <lineage>
        <taxon>Bacteria</taxon>
        <taxon>Bacillati</taxon>
        <taxon>Chloroflexota</taxon>
        <taxon>Caldilineae</taxon>
        <taxon>Caldilineales</taxon>
        <taxon>Caldilineaceae</taxon>
        <taxon>Litorilinea</taxon>
    </lineage>
</organism>
<dbReference type="Pfam" id="PF01936">
    <property type="entry name" value="NYN"/>
    <property type="match status" value="1"/>
</dbReference>
<dbReference type="Gene3D" id="3.40.50.1010">
    <property type="entry name" value="5'-nuclease"/>
    <property type="match status" value="1"/>
</dbReference>
<proteinExistence type="predicted"/>
<evidence type="ECO:0000313" key="3">
    <source>
        <dbReference type="Proteomes" id="UP000317371"/>
    </source>
</evidence>
<dbReference type="GO" id="GO:0004540">
    <property type="term" value="F:RNA nuclease activity"/>
    <property type="evidence" value="ECO:0007669"/>
    <property type="project" value="InterPro"/>
</dbReference>